<keyword evidence="7" id="KW-0812">Transmembrane</keyword>
<dbReference type="InterPro" id="IPR050982">
    <property type="entry name" value="Auxin_biosynth/cation_transpt"/>
</dbReference>
<dbReference type="EC" id="1.-.-.-" evidence="6"/>
<keyword evidence="6" id="KW-0503">Monooxygenase</keyword>
<evidence type="ECO:0000256" key="4">
    <source>
        <dbReference type="ARBA" id="ARBA00023002"/>
    </source>
</evidence>
<feature type="transmembrane region" description="Helical" evidence="7">
    <location>
        <begin position="12"/>
        <end position="29"/>
    </location>
</feature>
<keyword evidence="4 6" id="KW-0560">Oxidoreductase</keyword>
<dbReference type="Gramene" id="RZC66083">
    <property type="protein sequence ID" value="RZC66083"/>
    <property type="gene ID" value="C5167_009773"/>
</dbReference>
<name>A0A4Y7JYC8_PAPSO</name>
<dbReference type="PANTHER" id="PTHR43539:SF9">
    <property type="entry name" value="INDOLE-3-PYRUVATE MONOOXYGENASE YUCCA11-RELATED"/>
    <property type="match status" value="1"/>
</dbReference>
<comment type="cofactor">
    <cofactor evidence="6">
        <name>FAD</name>
        <dbReference type="ChEBI" id="CHEBI:57692"/>
    </cofactor>
</comment>
<comment type="catalytic activity">
    <reaction evidence="5">
        <text>indole-3-pyruvate + NADPH + O2 + H(+) = (indol-3-yl)acetate + CO2 + NADP(+) + H2O</text>
        <dbReference type="Rhea" id="RHEA:34331"/>
        <dbReference type="ChEBI" id="CHEBI:15377"/>
        <dbReference type="ChEBI" id="CHEBI:15378"/>
        <dbReference type="ChEBI" id="CHEBI:15379"/>
        <dbReference type="ChEBI" id="CHEBI:16526"/>
        <dbReference type="ChEBI" id="CHEBI:17640"/>
        <dbReference type="ChEBI" id="CHEBI:30854"/>
        <dbReference type="ChEBI" id="CHEBI:57783"/>
        <dbReference type="ChEBI" id="CHEBI:58349"/>
        <dbReference type="EC" id="1.14.13.168"/>
    </reaction>
</comment>
<protein>
    <recommendedName>
        <fullName evidence="6">Flavin-containing monooxygenase</fullName>
        <ecNumber evidence="6">1.-.-.-</ecNumber>
    </recommendedName>
</protein>
<dbReference type="STRING" id="3469.A0A4Y7JYC8"/>
<keyword evidence="2 6" id="KW-0285">Flavoprotein</keyword>
<dbReference type="SUPFAM" id="SSF51905">
    <property type="entry name" value="FAD/NAD(P)-binding domain"/>
    <property type="match status" value="2"/>
</dbReference>
<evidence type="ECO:0000256" key="7">
    <source>
        <dbReference type="SAM" id="Phobius"/>
    </source>
</evidence>
<evidence type="ECO:0000256" key="1">
    <source>
        <dbReference type="ARBA" id="ARBA00009183"/>
    </source>
</evidence>
<evidence type="ECO:0000256" key="2">
    <source>
        <dbReference type="ARBA" id="ARBA00022630"/>
    </source>
</evidence>
<keyword evidence="7" id="KW-1133">Transmembrane helix</keyword>
<dbReference type="Pfam" id="PF00743">
    <property type="entry name" value="FMO-like"/>
    <property type="match status" value="1"/>
</dbReference>
<sequence>MVSTDKVSILSLYRVLHLLILHFILGFSMEEVVVIVGAGPSGLATFACLKQLNIPSIILEREDCHASLWKKRAYDRLKLHLAKQFCSLPHMPYPPNTPTFVPRAKFVEYIDSYVEKFDINPKCNRSVESAVYDDHEAKWKIEVKNLVTGEPEHYVATFLVVATGENSKGFIPKIPGIESFAGDILHSSEFKSGKEYNGKKVLVVGCGNSGMEIAYDLSNHGASTSIVIRSPFHIVTKEMIWLGMNLLNYLPLWLVDSITLALARLAYGNLDKYGIHRPSGGPFELKVKLGRSPVIDVGTVAKIKQGIIKVFPEIMKIEKDSIQFNNGDTEQFDALVFATGYQSTANNWLKDFNYILGKDGMPKNKFPSHWKGTNAVYCTGLSRRGLAGVSADAQKVANDIAMIFKAEKRHN</sequence>
<accession>A0A4Y7JYC8</accession>
<dbReference type="InterPro" id="IPR036188">
    <property type="entry name" value="FAD/NAD-bd_sf"/>
</dbReference>
<gene>
    <name evidence="8" type="ORF">C5167_009773</name>
</gene>
<dbReference type="PRINTS" id="PR00368">
    <property type="entry name" value="FADPNR"/>
</dbReference>
<dbReference type="GO" id="GO:0004499">
    <property type="term" value="F:N,N-dimethylaniline monooxygenase activity"/>
    <property type="evidence" value="ECO:0007669"/>
    <property type="project" value="InterPro"/>
</dbReference>
<dbReference type="OrthoDB" id="66881at2759"/>
<keyword evidence="9" id="KW-1185">Reference proteome</keyword>
<dbReference type="PANTHER" id="PTHR43539">
    <property type="entry name" value="FLAVIN-BINDING MONOOXYGENASE-LIKE PROTEIN (AFU_ORTHOLOGUE AFUA_4G09220)"/>
    <property type="match status" value="1"/>
</dbReference>
<keyword evidence="3 6" id="KW-0274">FAD</keyword>
<dbReference type="AlphaFoldDB" id="A0A4Y7JYC8"/>
<dbReference type="PRINTS" id="PR00411">
    <property type="entry name" value="PNDRDTASEI"/>
</dbReference>
<dbReference type="OMA" id="QRHVPYV"/>
<dbReference type="GO" id="GO:0050660">
    <property type="term" value="F:flavin adenine dinucleotide binding"/>
    <property type="evidence" value="ECO:0007669"/>
    <property type="project" value="InterPro"/>
</dbReference>
<comment type="similarity">
    <text evidence="1 6">Belongs to the FMO family.</text>
</comment>
<organism evidence="8 9">
    <name type="scientific">Papaver somniferum</name>
    <name type="common">Opium poppy</name>
    <dbReference type="NCBI Taxonomy" id="3469"/>
    <lineage>
        <taxon>Eukaryota</taxon>
        <taxon>Viridiplantae</taxon>
        <taxon>Streptophyta</taxon>
        <taxon>Embryophyta</taxon>
        <taxon>Tracheophyta</taxon>
        <taxon>Spermatophyta</taxon>
        <taxon>Magnoliopsida</taxon>
        <taxon>Ranunculales</taxon>
        <taxon>Papaveraceae</taxon>
        <taxon>Papaveroideae</taxon>
        <taxon>Papaver</taxon>
    </lineage>
</organism>
<evidence type="ECO:0000256" key="5">
    <source>
        <dbReference type="ARBA" id="ARBA00047707"/>
    </source>
</evidence>
<keyword evidence="7" id="KW-0472">Membrane</keyword>
<dbReference type="GO" id="GO:0050661">
    <property type="term" value="F:NADP binding"/>
    <property type="evidence" value="ECO:0007669"/>
    <property type="project" value="InterPro"/>
</dbReference>
<dbReference type="InterPro" id="IPR020946">
    <property type="entry name" value="Flavin_mOase-like"/>
</dbReference>
<dbReference type="EMBL" id="CM010720">
    <property type="protein sequence ID" value="RZC66083.1"/>
    <property type="molecule type" value="Genomic_DNA"/>
</dbReference>
<dbReference type="Gene3D" id="3.50.50.60">
    <property type="entry name" value="FAD/NAD(P)-binding domain"/>
    <property type="match status" value="1"/>
</dbReference>
<dbReference type="GO" id="GO:0103075">
    <property type="term" value="F:indole-3-pyruvate monooxygenase activity"/>
    <property type="evidence" value="ECO:0007669"/>
    <property type="project" value="UniProtKB-EC"/>
</dbReference>
<evidence type="ECO:0000256" key="6">
    <source>
        <dbReference type="RuleBase" id="RU361177"/>
    </source>
</evidence>
<dbReference type="Proteomes" id="UP000316621">
    <property type="component" value="Chromosome 6"/>
</dbReference>
<evidence type="ECO:0000313" key="9">
    <source>
        <dbReference type="Proteomes" id="UP000316621"/>
    </source>
</evidence>
<evidence type="ECO:0000256" key="3">
    <source>
        <dbReference type="ARBA" id="ARBA00022827"/>
    </source>
</evidence>
<reference evidence="8 9" key="1">
    <citation type="journal article" date="2018" name="Science">
        <title>The opium poppy genome and morphinan production.</title>
        <authorList>
            <person name="Guo L."/>
            <person name="Winzer T."/>
            <person name="Yang X."/>
            <person name="Li Y."/>
            <person name="Ning Z."/>
            <person name="He Z."/>
            <person name="Teodor R."/>
            <person name="Lu Y."/>
            <person name="Bowser T.A."/>
            <person name="Graham I.A."/>
            <person name="Ye K."/>
        </authorList>
    </citation>
    <scope>NUCLEOTIDE SEQUENCE [LARGE SCALE GENOMIC DNA]</scope>
    <source>
        <strain evidence="9">cv. HN1</strain>
        <tissue evidence="8">Leaves</tissue>
    </source>
</reference>
<evidence type="ECO:0000313" key="8">
    <source>
        <dbReference type="EMBL" id="RZC66083.1"/>
    </source>
</evidence>
<proteinExistence type="inferred from homology"/>